<dbReference type="Proteomes" id="UP000008022">
    <property type="component" value="Unassembled WGS sequence"/>
</dbReference>
<dbReference type="EnsemblPlants" id="ORUFI07G10030.1">
    <property type="protein sequence ID" value="ORUFI07G10030.1"/>
    <property type="gene ID" value="ORUFI07G10030"/>
</dbReference>
<organism evidence="1 2">
    <name type="scientific">Oryza rufipogon</name>
    <name type="common">Brownbeard rice</name>
    <name type="synonym">Asian wild rice</name>
    <dbReference type="NCBI Taxonomy" id="4529"/>
    <lineage>
        <taxon>Eukaryota</taxon>
        <taxon>Viridiplantae</taxon>
        <taxon>Streptophyta</taxon>
        <taxon>Embryophyta</taxon>
        <taxon>Tracheophyta</taxon>
        <taxon>Spermatophyta</taxon>
        <taxon>Magnoliopsida</taxon>
        <taxon>Liliopsida</taxon>
        <taxon>Poales</taxon>
        <taxon>Poaceae</taxon>
        <taxon>BOP clade</taxon>
        <taxon>Oryzoideae</taxon>
        <taxon>Oryzeae</taxon>
        <taxon>Oryzinae</taxon>
        <taxon>Oryza</taxon>
    </lineage>
</organism>
<name>A0A0E0Q6K1_ORYRU</name>
<proteinExistence type="predicted"/>
<dbReference type="AlphaFoldDB" id="A0A0E0Q6K1"/>
<evidence type="ECO:0000313" key="2">
    <source>
        <dbReference type="Proteomes" id="UP000008022"/>
    </source>
</evidence>
<reference evidence="1" key="2">
    <citation type="submission" date="2015-06" db="UniProtKB">
        <authorList>
            <consortium name="EnsemblPlants"/>
        </authorList>
    </citation>
    <scope>IDENTIFICATION</scope>
</reference>
<evidence type="ECO:0000313" key="1">
    <source>
        <dbReference type="EnsemblPlants" id="ORUFI07G10030.1"/>
    </source>
</evidence>
<accession>A0A0E0Q6K1</accession>
<dbReference type="Gramene" id="ORUFI07G10030.1">
    <property type="protein sequence ID" value="ORUFI07G10030.1"/>
    <property type="gene ID" value="ORUFI07G10030"/>
</dbReference>
<reference evidence="2" key="1">
    <citation type="submission" date="2013-06" db="EMBL/GenBank/DDBJ databases">
        <authorList>
            <person name="Zhao Q."/>
        </authorList>
    </citation>
    <scope>NUCLEOTIDE SEQUENCE</scope>
    <source>
        <strain evidence="2">cv. W1943</strain>
    </source>
</reference>
<keyword evidence="2" id="KW-1185">Reference proteome</keyword>
<sequence>MTINFEWINEATNGSVQNGLNSIVILGVWTFWKHRNRCVSDGVNPNLASALILAEEKGRLWCLARARGLSFYIAKVLGG</sequence>
<dbReference type="HOGENOM" id="CLU_000680_31_5_1"/>
<dbReference type="OMA" id="EWINEAT"/>
<protein>
    <submittedName>
        <fullName evidence="1">Uncharacterized protein</fullName>
    </submittedName>
</protein>